<accession>A0A4Y2I7H3</accession>
<gene>
    <name evidence="1" type="ORF">AVEN_140211_1</name>
</gene>
<organism evidence="1 2">
    <name type="scientific">Araneus ventricosus</name>
    <name type="common">Orbweaver spider</name>
    <name type="synonym">Epeira ventricosa</name>
    <dbReference type="NCBI Taxonomy" id="182803"/>
    <lineage>
        <taxon>Eukaryota</taxon>
        <taxon>Metazoa</taxon>
        <taxon>Ecdysozoa</taxon>
        <taxon>Arthropoda</taxon>
        <taxon>Chelicerata</taxon>
        <taxon>Arachnida</taxon>
        <taxon>Araneae</taxon>
        <taxon>Araneomorphae</taxon>
        <taxon>Entelegynae</taxon>
        <taxon>Araneoidea</taxon>
        <taxon>Araneidae</taxon>
        <taxon>Araneus</taxon>
    </lineage>
</organism>
<dbReference type="AlphaFoldDB" id="A0A4Y2I7H3"/>
<name>A0A4Y2I7H3_ARAVE</name>
<keyword evidence="2" id="KW-1185">Reference proteome</keyword>
<dbReference type="EMBL" id="BGPR01002447">
    <property type="protein sequence ID" value="GBM73575.1"/>
    <property type="molecule type" value="Genomic_DNA"/>
</dbReference>
<proteinExistence type="predicted"/>
<comment type="caution">
    <text evidence="1">The sequence shown here is derived from an EMBL/GenBank/DDBJ whole genome shotgun (WGS) entry which is preliminary data.</text>
</comment>
<evidence type="ECO:0000313" key="2">
    <source>
        <dbReference type="Proteomes" id="UP000499080"/>
    </source>
</evidence>
<evidence type="ECO:0000313" key="1">
    <source>
        <dbReference type="EMBL" id="GBM73575.1"/>
    </source>
</evidence>
<sequence length="117" mass="13037">MVIYNGFPKLLPRMGTLEADIGRNAEPKRIFKQFGSVKSILKKIGLPQIEEAISSQYCTKIHSNSGLHLARILTRCTCLFFNVLEHYFLLDGSFIYRRGSGHHLACSSPAGNPGPNM</sequence>
<dbReference type="Proteomes" id="UP000499080">
    <property type="component" value="Unassembled WGS sequence"/>
</dbReference>
<protein>
    <submittedName>
        <fullName evidence="1">Uncharacterized protein</fullName>
    </submittedName>
</protein>
<reference evidence="1 2" key="1">
    <citation type="journal article" date="2019" name="Sci. Rep.">
        <title>Orb-weaving spider Araneus ventricosus genome elucidates the spidroin gene catalogue.</title>
        <authorList>
            <person name="Kono N."/>
            <person name="Nakamura H."/>
            <person name="Ohtoshi R."/>
            <person name="Moran D.A.P."/>
            <person name="Shinohara A."/>
            <person name="Yoshida Y."/>
            <person name="Fujiwara M."/>
            <person name="Mori M."/>
            <person name="Tomita M."/>
            <person name="Arakawa K."/>
        </authorList>
    </citation>
    <scope>NUCLEOTIDE SEQUENCE [LARGE SCALE GENOMIC DNA]</scope>
</reference>